<accession>A0AA85JC42</accession>
<dbReference type="WBParaSite" id="TREG1_1630.1">
    <property type="protein sequence ID" value="TREG1_1630.1"/>
    <property type="gene ID" value="TREG1_1630"/>
</dbReference>
<reference evidence="3" key="2">
    <citation type="submission" date="2023-11" db="UniProtKB">
        <authorList>
            <consortium name="WormBaseParasite"/>
        </authorList>
    </citation>
    <scope>IDENTIFICATION</scope>
</reference>
<feature type="compositionally biased region" description="Polar residues" evidence="1">
    <location>
        <begin position="89"/>
        <end position="101"/>
    </location>
</feature>
<evidence type="ECO:0000256" key="1">
    <source>
        <dbReference type="SAM" id="MobiDB-lite"/>
    </source>
</evidence>
<feature type="region of interest" description="Disordered" evidence="1">
    <location>
        <begin position="80"/>
        <end position="101"/>
    </location>
</feature>
<sequence>MSEDSEEPQEYFERLWPLKRYDKIIERLSTPTFSCSTTEKLPPLPPVVKPEAPSSLYAMVTRNARHPPLMNPFSLTQASPFKEQEHWRSPSQSIGNNFSPNAANLSMRSLAKYSNLSKNCVKKDKEDDVSHRR</sequence>
<name>A0AA85JC42_TRIRE</name>
<reference evidence="2" key="1">
    <citation type="submission" date="2022-06" db="EMBL/GenBank/DDBJ databases">
        <authorList>
            <person name="Berger JAMES D."/>
            <person name="Berger JAMES D."/>
        </authorList>
    </citation>
    <scope>NUCLEOTIDE SEQUENCE [LARGE SCALE GENOMIC DNA]</scope>
</reference>
<protein>
    <submittedName>
        <fullName evidence="3">Uncharacterized protein</fullName>
    </submittedName>
</protein>
<evidence type="ECO:0000313" key="2">
    <source>
        <dbReference type="Proteomes" id="UP000050795"/>
    </source>
</evidence>
<dbReference type="AlphaFoldDB" id="A0AA85JC42"/>
<keyword evidence="2" id="KW-1185">Reference proteome</keyword>
<evidence type="ECO:0000313" key="3">
    <source>
        <dbReference type="WBParaSite" id="TREG1_1630.1"/>
    </source>
</evidence>
<dbReference type="Proteomes" id="UP000050795">
    <property type="component" value="Unassembled WGS sequence"/>
</dbReference>
<organism evidence="2 3">
    <name type="scientific">Trichobilharzia regenti</name>
    <name type="common">Nasal bird schistosome</name>
    <dbReference type="NCBI Taxonomy" id="157069"/>
    <lineage>
        <taxon>Eukaryota</taxon>
        <taxon>Metazoa</taxon>
        <taxon>Spiralia</taxon>
        <taxon>Lophotrochozoa</taxon>
        <taxon>Platyhelminthes</taxon>
        <taxon>Trematoda</taxon>
        <taxon>Digenea</taxon>
        <taxon>Strigeidida</taxon>
        <taxon>Schistosomatoidea</taxon>
        <taxon>Schistosomatidae</taxon>
        <taxon>Trichobilharzia</taxon>
    </lineage>
</organism>
<proteinExistence type="predicted"/>